<dbReference type="AlphaFoldDB" id="A0A6B0QVJ6"/>
<protein>
    <submittedName>
        <fullName evidence="1">Uncharacterized protein</fullName>
    </submittedName>
</protein>
<name>A0A6B0QVJ6_9CETA</name>
<evidence type="ECO:0000313" key="1">
    <source>
        <dbReference type="EMBL" id="MXQ81102.1"/>
    </source>
</evidence>
<organism evidence="1 2">
    <name type="scientific">Bos mutus</name>
    <name type="common">wild yak</name>
    <dbReference type="NCBI Taxonomy" id="72004"/>
    <lineage>
        <taxon>Eukaryota</taxon>
        <taxon>Metazoa</taxon>
        <taxon>Chordata</taxon>
        <taxon>Craniata</taxon>
        <taxon>Vertebrata</taxon>
        <taxon>Euteleostomi</taxon>
        <taxon>Mammalia</taxon>
        <taxon>Eutheria</taxon>
        <taxon>Laurasiatheria</taxon>
        <taxon>Artiodactyla</taxon>
        <taxon>Ruminantia</taxon>
        <taxon>Pecora</taxon>
        <taxon>Bovidae</taxon>
        <taxon>Bovinae</taxon>
        <taxon>Bos</taxon>
    </lineage>
</organism>
<comment type="caution">
    <text evidence="1">The sequence shown here is derived from an EMBL/GenBank/DDBJ whole genome shotgun (WGS) entry which is preliminary data.</text>
</comment>
<evidence type="ECO:0000313" key="2">
    <source>
        <dbReference type="Proteomes" id="UP000322234"/>
    </source>
</evidence>
<reference evidence="1" key="1">
    <citation type="submission" date="2019-10" db="EMBL/GenBank/DDBJ databases">
        <title>The sequence and de novo assembly of the wild yak genome.</title>
        <authorList>
            <person name="Liu Y."/>
        </authorList>
    </citation>
    <scope>NUCLEOTIDE SEQUENCE [LARGE SCALE GENOMIC DNA]</scope>
    <source>
        <strain evidence="1">WY2019</strain>
    </source>
</reference>
<accession>A0A6B0QVJ6</accession>
<dbReference type="EMBL" id="VBQZ03000006">
    <property type="protein sequence ID" value="MXQ81102.1"/>
    <property type="molecule type" value="Genomic_DNA"/>
</dbReference>
<proteinExistence type="predicted"/>
<keyword evidence="2" id="KW-1185">Reference proteome</keyword>
<gene>
    <name evidence="1" type="ORF">E5288_WYG012860</name>
</gene>
<sequence>MMREPMFRAEQWGMKEEYPDDDGVRCRAMAADSRTLSRYLLPNPAAGQAWATSAETSNLVRMRSQALGQSAPSLTASLIIDLAVEL</sequence>
<dbReference type="Proteomes" id="UP000322234">
    <property type="component" value="Unassembled WGS sequence"/>
</dbReference>